<keyword evidence="2" id="KW-0813">Transport</keyword>
<dbReference type="Gene3D" id="2.20.28.10">
    <property type="match status" value="1"/>
</dbReference>
<dbReference type="InterPro" id="IPR009040">
    <property type="entry name" value="Ferritin-like_diiron"/>
</dbReference>
<dbReference type="InterPro" id="IPR012347">
    <property type="entry name" value="Ferritin-like"/>
</dbReference>
<dbReference type="AlphaFoldDB" id="A0A9X8ULK7"/>
<dbReference type="RefSeq" id="WP_079698212.1">
    <property type="nucleotide sequence ID" value="NZ_JADNAH010000004.1"/>
</dbReference>
<dbReference type="CDD" id="cd01041">
    <property type="entry name" value="Rubrerythrin"/>
    <property type="match status" value="1"/>
</dbReference>
<dbReference type="InterPro" id="IPR003251">
    <property type="entry name" value="Rr_diiron-bd_dom"/>
</dbReference>
<dbReference type="PROSITE" id="PS50905">
    <property type="entry name" value="FERRITIN_LIKE"/>
    <property type="match status" value="1"/>
</dbReference>
<keyword evidence="3" id="KW-0479">Metal-binding</keyword>
<evidence type="ECO:0000256" key="1">
    <source>
        <dbReference type="ARBA" id="ARBA00001965"/>
    </source>
</evidence>
<feature type="domain" description="Ferritin-like diiron" evidence="7">
    <location>
        <begin position="2"/>
        <end position="134"/>
    </location>
</feature>
<keyword evidence="9" id="KW-1185">Reference proteome</keyword>
<dbReference type="CDD" id="cd00729">
    <property type="entry name" value="rubredoxin_SM"/>
    <property type="match status" value="1"/>
</dbReference>
<dbReference type="OrthoDB" id="9799749at2"/>
<evidence type="ECO:0000259" key="6">
    <source>
        <dbReference type="PROSITE" id="PS50903"/>
    </source>
</evidence>
<keyword evidence="5" id="KW-0408">Iron</keyword>
<dbReference type="InterPro" id="IPR024934">
    <property type="entry name" value="Rubredoxin-like_dom"/>
</dbReference>
<dbReference type="Gene3D" id="1.20.1260.10">
    <property type="match status" value="1"/>
</dbReference>
<protein>
    <submittedName>
        <fullName evidence="8">Rubrerythrin</fullName>
    </submittedName>
</protein>
<evidence type="ECO:0000256" key="2">
    <source>
        <dbReference type="ARBA" id="ARBA00022448"/>
    </source>
</evidence>
<dbReference type="PANTHER" id="PTHR43865:SF1">
    <property type="entry name" value="RUBRERYTHRIN-RELATED"/>
    <property type="match status" value="1"/>
</dbReference>
<gene>
    <name evidence="8" type="ORF">EDD78_101329</name>
</gene>
<dbReference type="InterPro" id="IPR009078">
    <property type="entry name" value="Ferritin-like_SF"/>
</dbReference>
<dbReference type="NCBIfam" id="NF045767">
    <property type="entry name" value="RuberyRbr"/>
    <property type="match status" value="1"/>
</dbReference>
<comment type="caution">
    <text evidence="8">The sequence shown here is derived from an EMBL/GenBank/DDBJ whole genome shotgun (WGS) entry which is preliminary data.</text>
</comment>
<evidence type="ECO:0000313" key="8">
    <source>
        <dbReference type="EMBL" id="TCL45346.1"/>
    </source>
</evidence>
<dbReference type="Proteomes" id="UP000294682">
    <property type="component" value="Unassembled WGS sequence"/>
</dbReference>
<dbReference type="PROSITE" id="PS50903">
    <property type="entry name" value="RUBREDOXIN_LIKE"/>
    <property type="match status" value="1"/>
</dbReference>
<dbReference type="SUPFAM" id="SSF47240">
    <property type="entry name" value="Ferritin-like"/>
    <property type="match status" value="1"/>
</dbReference>
<dbReference type="SUPFAM" id="SSF57802">
    <property type="entry name" value="Rubredoxin-like"/>
    <property type="match status" value="1"/>
</dbReference>
<evidence type="ECO:0000256" key="3">
    <source>
        <dbReference type="ARBA" id="ARBA00022723"/>
    </source>
</evidence>
<feature type="domain" description="Rubredoxin-like" evidence="6">
    <location>
        <begin position="141"/>
        <end position="175"/>
    </location>
</feature>
<accession>A0A9X8ULK7</accession>
<evidence type="ECO:0000259" key="7">
    <source>
        <dbReference type="PROSITE" id="PS50905"/>
    </source>
</evidence>
<dbReference type="Pfam" id="PF21349">
    <property type="entry name" value="RUBY_RBDX"/>
    <property type="match status" value="1"/>
</dbReference>
<reference evidence="8 9" key="1">
    <citation type="submission" date="2019-03" db="EMBL/GenBank/DDBJ databases">
        <title>Genomic Encyclopedia of Type Strains, Phase IV (KMG-IV): sequencing the most valuable type-strain genomes for metagenomic binning, comparative biology and taxonomic classification.</title>
        <authorList>
            <person name="Goeker M."/>
        </authorList>
    </citation>
    <scope>NUCLEOTIDE SEQUENCE [LARGE SCALE GENOMIC DNA]</scope>
    <source>
        <strain evidence="8 9">DSM 100433</strain>
    </source>
</reference>
<dbReference type="GO" id="GO:0005506">
    <property type="term" value="F:iron ion binding"/>
    <property type="evidence" value="ECO:0007669"/>
    <property type="project" value="InterPro"/>
</dbReference>
<evidence type="ECO:0000313" key="9">
    <source>
        <dbReference type="Proteomes" id="UP000294682"/>
    </source>
</evidence>
<keyword evidence="4" id="KW-0249">Electron transport</keyword>
<proteinExistence type="predicted"/>
<dbReference type="EMBL" id="SLUK01000001">
    <property type="protein sequence ID" value="TCL45346.1"/>
    <property type="molecule type" value="Genomic_DNA"/>
</dbReference>
<name>A0A9X8ULK7_9FIRM</name>
<organism evidence="8 9">
    <name type="scientific">Harryflintia acetispora</name>
    <dbReference type="NCBI Taxonomy" id="1849041"/>
    <lineage>
        <taxon>Bacteria</taxon>
        <taxon>Bacillati</taxon>
        <taxon>Bacillota</taxon>
        <taxon>Clostridia</taxon>
        <taxon>Eubacteriales</taxon>
        <taxon>Oscillospiraceae</taxon>
        <taxon>Harryflintia</taxon>
    </lineage>
</organism>
<dbReference type="InterPro" id="IPR048574">
    <property type="entry name" value="RUBY_RBDX"/>
</dbReference>
<sequence length="179" mass="20546">MEFKDSKTFSNLMAAFAGESQARSKYSSYADKARKDGYEQIGDIFDMTSDNEWKHAEIWLKYLRGGELPGTLDNLKDAADGEHYEWTEMYPDFAKVAKEEGFTEIAAKFELVAKVEKEHHERYVKLRDNLSQNLVFKRPTSITWICRACGHIHVGESAPVVCPICGRPQAFFEEKSDNY</sequence>
<dbReference type="InterPro" id="IPR052364">
    <property type="entry name" value="Rubrerythrin"/>
</dbReference>
<dbReference type="GO" id="GO:0016491">
    <property type="term" value="F:oxidoreductase activity"/>
    <property type="evidence" value="ECO:0007669"/>
    <property type="project" value="InterPro"/>
</dbReference>
<evidence type="ECO:0000256" key="5">
    <source>
        <dbReference type="ARBA" id="ARBA00023004"/>
    </source>
</evidence>
<comment type="cofactor">
    <cofactor evidence="1">
        <name>Fe(3+)</name>
        <dbReference type="ChEBI" id="CHEBI:29034"/>
    </cofactor>
</comment>
<evidence type="ECO:0000256" key="4">
    <source>
        <dbReference type="ARBA" id="ARBA00022982"/>
    </source>
</evidence>
<dbReference type="PANTHER" id="PTHR43865">
    <property type="entry name" value="RUBRERYTHRIN-RELATED"/>
    <property type="match status" value="1"/>
</dbReference>
<dbReference type="Pfam" id="PF02915">
    <property type="entry name" value="Rubrerythrin"/>
    <property type="match status" value="1"/>
</dbReference>